<dbReference type="SUPFAM" id="SSF55729">
    <property type="entry name" value="Acyl-CoA N-acyltransferases (Nat)"/>
    <property type="match status" value="1"/>
</dbReference>
<organism evidence="2 3">
    <name type="scientific">Nocardioides simplex</name>
    <name type="common">Arthrobacter simplex</name>
    <dbReference type="NCBI Taxonomy" id="2045"/>
    <lineage>
        <taxon>Bacteria</taxon>
        <taxon>Bacillati</taxon>
        <taxon>Actinomycetota</taxon>
        <taxon>Actinomycetes</taxon>
        <taxon>Propionibacteriales</taxon>
        <taxon>Nocardioidaceae</taxon>
        <taxon>Pimelobacter</taxon>
    </lineage>
</organism>
<sequence>MALRRECDVAASAAAAEADVELRELRELTELEEVAQLYIDVWKGTPDTAPVSVEMLRALSAADSYVVGAYDGPVLLGACVGFAGPPESRLLHSHIAGVAPGAQQRGVGYAIKLHQRAWALEHGMETIAWTFDPLIRRNAHFNLTKLGARALRYHVNFYGALDDGINREDATDRLYLQWELTVPPVPPGDFTDATAVLVADPDDRPLRSSASHARRVTVGLPGDVERLREVDPDAGRDWRIAVRELLSAELEAGARIAGFDQRRGYLVERRPADVS</sequence>
<dbReference type="eggNOG" id="COG3375">
    <property type="taxonomic scope" value="Bacteria"/>
</dbReference>
<accession>A0A0A1DU09</accession>
<dbReference type="HOGENOM" id="CLU_061573_0_0_11"/>
<dbReference type="InterPro" id="IPR038764">
    <property type="entry name" value="GNAT_N_AcTrfase_prd"/>
</dbReference>
<gene>
    <name evidence="2" type="ORF">KR76_20935</name>
</gene>
<dbReference type="InterPro" id="IPR000182">
    <property type="entry name" value="GNAT_dom"/>
</dbReference>
<dbReference type="GO" id="GO:0016747">
    <property type="term" value="F:acyltransferase activity, transferring groups other than amino-acyl groups"/>
    <property type="evidence" value="ECO:0007669"/>
    <property type="project" value="InterPro"/>
</dbReference>
<dbReference type="STRING" id="2045.KR76_20935"/>
<dbReference type="EMBL" id="CP009896">
    <property type="protein sequence ID" value="AIY20087.2"/>
    <property type="molecule type" value="Genomic_DNA"/>
</dbReference>
<dbReference type="Proteomes" id="UP000030300">
    <property type="component" value="Chromosome"/>
</dbReference>
<protein>
    <recommendedName>
        <fullName evidence="1">N-acetyltransferase domain-containing protein</fullName>
    </recommendedName>
</protein>
<dbReference type="KEGG" id="psim:KR76_20935"/>
<dbReference type="PANTHER" id="PTHR41700:SF1">
    <property type="entry name" value="N-ACETYLTRANSFERASE DOMAIN-CONTAINING PROTEIN"/>
    <property type="match status" value="1"/>
</dbReference>
<dbReference type="Gene3D" id="3.40.630.30">
    <property type="match status" value="1"/>
</dbReference>
<evidence type="ECO:0000313" key="2">
    <source>
        <dbReference type="EMBL" id="AIY20087.2"/>
    </source>
</evidence>
<dbReference type="InterPro" id="IPR016181">
    <property type="entry name" value="Acyl_CoA_acyltransferase"/>
</dbReference>
<dbReference type="PANTHER" id="PTHR41700">
    <property type="entry name" value="GCN5-RELATED N-ACETYLTRANSFERASE"/>
    <property type="match status" value="1"/>
</dbReference>
<dbReference type="PROSITE" id="PS51186">
    <property type="entry name" value="GNAT"/>
    <property type="match status" value="1"/>
</dbReference>
<feature type="domain" description="N-acetyltransferase" evidence="1">
    <location>
        <begin position="20"/>
        <end position="168"/>
    </location>
</feature>
<reference evidence="2 3" key="1">
    <citation type="journal article" date="2015" name="Genome Announc.">
        <title>Complete Genome Sequence of Steroid-Transforming Nocardioides simplex VKM Ac-2033D.</title>
        <authorList>
            <person name="Shtratnikova V.Y."/>
            <person name="Schelkunov M.I."/>
            <person name="Pekov Y.A."/>
            <person name="Fokina V.V."/>
            <person name="Logacheva M.D."/>
            <person name="Sokolov S.L."/>
            <person name="Bragin E.Y."/>
            <person name="Ashapkin V.V."/>
            <person name="Donova M.V."/>
        </authorList>
    </citation>
    <scope>NUCLEOTIDE SEQUENCE [LARGE SCALE GENOMIC DNA]</scope>
    <source>
        <strain evidence="2 3">VKM Ac-2033D</strain>
    </source>
</reference>
<proteinExistence type="predicted"/>
<keyword evidence="3" id="KW-1185">Reference proteome</keyword>
<name>A0A0A1DU09_NOCSI</name>
<evidence type="ECO:0000259" key="1">
    <source>
        <dbReference type="PROSITE" id="PS51186"/>
    </source>
</evidence>
<dbReference type="AlphaFoldDB" id="A0A0A1DU09"/>
<evidence type="ECO:0000313" key="3">
    <source>
        <dbReference type="Proteomes" id="UP000030300"/>
    </source>
</evidence>